<evidence type="ECO:0000256" key="8">
    <source>
        <dbReference type="ARBA" id="ARBA00051243"/>
    </source>
</evidence>
<keyword evidence="4 10" id="KW-0472">Membrane</keyword>
<evidence type="ECO:0000256" key="4">
    <source>
        <dbReference type="ARBA" id="ARBA00023136"/>
    </source>
</evidence>
<comment type="catalytic activity">
    <reaction evidence="8">
        <text>L-tyrosyl-[protein] + ATP = O-phospho-L-tyrosyl-[protein] + ADP + H(+)</text>
        <dbReference type="Rhea" id="RHEA:10596"/>
        <dbReference type="Rhea" id="RHEA-COMP:10136"/>
        <dbReference type="Rhea" id="RHEA-COMP:20101"/>
        <dbReference type="ChEBI" id="CHEBI:15378"/>
        <dbReference type="ChEBI" id="CHEBI:30616"/>
        <dbReference type="ChEBI" id="CHEBI:46858"/>
        <dbReference type="ChEBI" id="CHEBI:61978"/>
        <dbReference type="ChEBI" id="CHEBI:456216"/>
        <dbReference type="EC" id="2.7.10.1"/>
    </reaction>
</comment>
<evidence type="ECO:0000256" key="10">
    <source>
        <dbReference type="SAM" id="Phobius"/>
    </source>
</evidence>
<keyword evidence="14" id="KW-1185">Reference proteome</keyword>
<evidence type="ECO:0000256" key="5">
    <source>
        <dbReference type="ARBA" id="ARBA00023157"/>
    </source>
</evidence>
<dbReference type="InterPro" id="IPR001245">
    <property type="entry name" value="Ser-Thr/Tyr_kinase_cat_dom"/>
</dbReference>
<dbReference type="InterPro" id="IPR007110">
    <property type="entry name" value="Ig-like_dom"/>
</dbReference>
<keyword evidence="9" id="KW-0067">ATP-binding</keyword>
<evidence type="ECO:0008006" key="15">
    <source>
        <dbReference type="Google" id="ProtNLM"/>
    </source>
</evidence>
<dbReference type="Pfam" id="PF07679">
    <property type="entry name" value="I-set"/>
    <property type="match status" value="1"/>
</dbReference>
<gene>
    <name evidence="13" type="ORF">ODALV1_LOCUS3065</name>
</gene>
<dbReference type="PANTHER" id="PTHR24416">
    <property type="entry name" value="TYROSINE-PROTEIN KINASE RECEPTOR"/>
    <property type="match status" value="1"/>
</dbReference>
<accession>A0ABP1PUZ4</accession>
<dbReference type="Gene3D" id="2.60.40.10">
    <property type="entry name" value="Immunoglobulins"/>
    <property type="match status" value="1"/>
</dbReference>
<dbReference type="InterPro" id="IPR000719">
    <property type="entry name" value="Prot_kinase_dom"/>
</dbReference>
<evidence type="ECO:0000256" key="6">
    <source>
        <dbReference type="ARBA" id="ARBA00023170"/>
    </source>
</evidence>
<dbReference type="CDD" id="cd00192">
    <property type="entry name" value="PTKc"/>
    <property type="match status" value="1"/>
</dbReference>
<feature type="domain" description="Ig-like" evidence="12">
    <location>
        <begin position="304"/>
        <end position="393"/>
    </location>
</feature>
<dbReference type="PRINTS" id="PR00109">
    <property type="entry name" value="TYRKINASE"/>
</dbReference>
<dbReference type="InterPro" id="IPR008266">
    <property type="entry name" value="Tyr_kinase_AS"/>
</dbReference>
<evidence type="ECO:0000313" key="13">
    <source>
        <dbReference type="EMBL" id="CAL8075045.1"/>
    </source>
</evidence>
<dbReference type="PROSITE" id="PS50011">
    <property type="entry name" value="PROTEIN_KINASE_DOM"/>
    <property type="match status" value="1"/>
</dbReference>
<dbReference type="InterPro" id="IPR013783">
    <property type="entry name" value="Ig-like_fold"/>
</dbReference>
<comment type="subcellular location">
    <subcellularLocation>
        <location evidence="1">Membrane</location>
        <topology evidence="1">Single-pass membrane protein</topology>
    </subcellularLocation>
</comment>
<keyword evidence="6" id="KW-0675">Receptor</keyword>
<dbReference type="SUPFAM" id="SSF56112">
    <property type="entry name" value="Protein kinase-like (PK-like)"/>
    <property type="match status" value="1"/>
</dbReference>
<dbReference type="SUPFAM" id="SSF48726">
    <property type="entry name" value="Immunoglobulin"/>
    <property type="match status" value="1"/>
</dbReference>
<keyword evidence="3 10" id="KW-1133">Transmembrane helix</keyword>
<dbReference type="PROSITE" id="PS00109">
    <property type="entry name" value="PROTEIN_KINASE_TYR"/>
    <property type="match status" value="1"/>
</dbReference>
<evidence type="ECO:0000256" key="7">
    <source>
        <dbReference type="ARBA" id="ARBA00023180"/>
    </source>
</evidence>
<evidence type="ECO:0000256" key="1">
    <source>
        <dbReference type="ARBA" id="ARBA00004167"/>
    </source>
</evidence>
<dbReference type="InterPro" id="IPR011009">
    <property type="entry name" value="Kinase-like_dom_sf"/>
</dbReference>
<organism evidence="13 14">
    <name type="scientific">Orchesella dallaii</name>
    <dbReference type="NCBI Taxonomy" id="48710"/>
    <lineage>
        <taxon>Eukaryota</taxon>
        <taxon>Metazoa</taxon>
        <taxon>Ecdysozoa</taxon>
        <taxon>Arthropoda</taxon>
        <taxon>Hexapoda</taxon>
        <taxon>Collembola</taxon>
        <taxon>Entomobryomorpha</taxon>
        <taxon>Entomobryoidea</taxon>
        <taxon>Orchesellidae</taxon>
        <taxon>Orchesellinae</taxon>
        <taxon>Orchesella</taxon>
    </lineage>
</organism>
<dbReference type="Pfam" id="PF07714">
    <property type="entry name" value="PK_Tyr_Ser-Thr"/>
    <property type="match status" value="1"/>
</dbReference>
<keyword evidence="9" id="KW-0547">Nucleotide-binding</keyword>
<name>A0ABP1PUZ4_9HEXA</name>
<dbReference type="PANTHER" id="PTHR24416:SF600">
    <property type="entry name" value="PDGF- AND VEGF-RECEPTOR RELATED, ISOFORM J"/>
    <property type="match status" value="1"/>
</dbReference>
<dbReference type="Gene3D" id="1.10.510.10">
    <property type="entry name" value="Transferase(Phosphotransferase) domain 1"/>
    <property type="match status" value="1"/>
</dbReference>
<evidence type="ECO:0000256" key="9">
    <source>
        <dbReference type="PROSITE-ProRule" id="PRU10141"/>
    </source>
</evidence>
<dbReference type="InterPro" id="IPR050122">
    <property type="entry name" value="RTK"/>
</dbReference>
<evidence type="ECO:0000259" key="11">
    <source>
        <dbReference type="PROSITE" id="PS50011"/>
    </source>
</evidence>
<dbReference type="InterPro" id="IPR036179">
    <property type="entry name" value="Ig-like_dom_sf"/>
</dbReference>
<keyword evidence="7" id="KW-0325">Glycoprotein</keyword>
<feature type="binding site" evidence="9">
    <location>
        <position position="518"/>
    </location>
    <ligand>
        <name>ATP</name>
        <dbReference type="ChEBI" id="CHEBI:30616"/>
    </ligand>
</feature>
<dbReference type="InterPro" id="IPR013098">
    <property type="entry name" value="Ig_I-set"/>
</dbReference>
<dbReference type="PROSITE" id="PS00107">
    <property type="entry name" value="PROTEIN_KINASE_ATP"/>
    <property type="match status" value="1"/>
</dbReference>
<keyword evidence="5" id="KW-1015">Disulfide bond</keyword>
<comment type="caution">
    <text evidence="13">The sequence shown here is derived from an EMBL/GenBank/DDBJ whole genome shotgun (WGS) entry which is preliminary data.</text>
</comment>
<evidence type="ECO:0000256" key="2">
    <source>
        <dbReference type="ARBA" id="ARBA00022692"/>
    </source>
</evidence>
<dbReference type="Proteomes" id="UP001642540">
    <property type="component" value="Unassembled WGS sequence"/>
</dbReference>
<feature type="transmembrane region" description="Helical" evidence="10">
    <location>
        <begin position="405"/>
        <end position="429"/>
    </location>
</feature>
<dbReference type="EMBL" id="CAXLJM020000007">
    <property type="protein sequence ID" value="CAL8075045.1"/>
    <property type="molecule type" value="Genomic_DNA"/>
</dbReference>
<dbReference type="InterPro" id="IPR017441">
    <property type="entry name" value="Protein_kinase_ATP_BS"/>
</dbReference>
<evidence type="ECO:0000256" key="3">
    <source>
        <dbReference type="ARBA" id="ARBA00022989"/>
    </source>
</evidence>
<proteinExistence type="predicted"/>
<keyword evidence="2 10" id="KW-0812">Transmembrane</keyword>
<dbReference type="PROSITE" id="PS50835">
    <property type="entry name" value="IG_LIKE"/>
    <property type="match status" value="1"/>
</dbReference>
<evidence type="ECO:0000259" key="12">
    <source>
        <dbReference type="PROSITE" id="PS50835"/>
    </source>
</evidence>
<dbReference type="Gene3D" id="3.30.200.20">
    <property type="entry name" value="Phosphorylase Kinase, domain 1"/>
    <property type="match status" value="1"/>
</dbReference>
<evidence type="ECO:0000313" key="14">
    <source>
        <dbReference type="Proteomes" id="UP001642540"/>
    </source>
</evidence>
<feature type="domain" description="Protein kinase" evidence="11">
    <location>
        <begin position="487"/>
        <end position="784"/>
    </location>
</feature>
<reference evidence="13 14" key="1">
    <citation type="submission" date="2024-08" db="EMBL/GenBank/DDBJ databases">
        <authorList>
            <person name="Cucini C."/>
            <person name="Frati F."/>
        </authorList>
    </citation>
    <scope>NUCLEOTIDE SEQUENCE [LARGE SCALE GENOMIC DNA]</scope>
</reference>
<sequence>MKVACISSASSSLSQITYPSIKFTFIFTFHSEFFKNQWSYYTIMEIHIRNKGNQSPLSIALLNSSRGEVNQNPKYSNWSACPFRLYLKVEGGQVIFYKWDKSNESQTIETRIVHTNETVYFENAFRFHSIPKETNCVHLLNETESCSNCLMAEAHNYTINAIIFYAKYQDEIMVFKGMFSVPKNMASERHFYWDWHVKRPVIEEEMIHLNAPQVTYANVPFIVTCRVSMFLFVYGSIITHHLSPDEEEERPKEYLKPFGYREVKRTIVFNTTGDRNVSCFSPLKKSEDWVSKTQMVPTENAIPPSINNLTGNQTELVTVLSHQSLHAECNASGNPIPSLEWKYPMNKNLTGRVRVVAGTNFTRVVFQNWDTDLAGTYECIARNEFGLASKVITFQNMDESEESNVGIIVASSLGTVTLALLITIGVLLWRIRRQRLDFEIQTKKAVEEFKNGLQKDNTQDVEPDQNNMSILYKPYNEAFEVTRSKWDVEDKILGSGQFGIVRMGSVILRGESIKVAVKTLKSTVEIDEFKSFLFELKIMAYLGQHKNIVSLAAACTEEINDRNILIGVEYCDNGCLLTFLKKYGNSFQNLVTKEGKIVHDMSNIETGNQYCNISVMSTRDLYRWSYHIACGMDYLQIKKVLHGDLAARNVLLTSRKVAKVGDFGLSRLLANSENYTKQSQTALPWKWMAVESLKSMVFSFQSDTWSYGITLCELFTLGQTPYPGISWSPDFITQLENGMRMEKPAYCTKSLYKIVRSCWEFEPTQRPNYAQIKRKLSKGLHRLENLIKQQGQNASRNQTQHAASALIVPSSFILSTQENDVGVYTNLPRSTMNYYKNY</sequence>
<protein>
    <recommendedName>
        <fullName evidence="15">Receptor protein-tyrosine kinase</fullName>
    </recommendedName>
</protein>